<dbReference type="InterPro" id="IPR001506">
    <property type="entry name" value="Peptidase_M12A"/>
</dbReference>
<organism evidence="4 7">
    <name type="scientific">Flavobacterium pectinovorum</name>
    <dbReference type="NCBI Taxonomy" id="29533"/>
    <lineage>
        <taxon>Bacteria</taxon>
        <taxon>Pseudomonadati</taxon>
        <taxon>Bacteroidota</taxon>
        <taxon>Flavobacteriia</taxon>
        <taxon>Flavobacteriales</taxon>
        <taxon>Flavobacteriaceae</taxon>
        <taxon>Flavobacterium</taxon>
    </lineage>
</organism>
<protein>
    <submittedName>
        <fullName evidence="5">Astacin (Peptidase family M12A)</fullName>
    </submittedName>
</protein>
<accession>A0AB36NWZ0</accession>
<dbReference type="Proteomes" id="UP000198431">
    <property type="component" value="Unassembled WGS sequence"/>
</dbReference>
<dbReference type="PANTHER" id="PTHR10127">
    <property type="entry name" value="DISCOIDIN, CUB, EGF, LAMININ , AND ZINC METALLOPROTEASE DOMAIN CONTAINING"/>
    <property type="match status" value="1"/>
</dbReference>
<keyword evidence="1" id="KW-0732">Signal</keyword>
<feature type="domain" description="Peptidase metallopeptidase" evidence="3">
    <location>
        <begin position="63"/>
        <end position="206"/>
    </location>
</feature>
<dbReference type="GO" id="GO:0006508">
    <property type="term" value="P:proteolysis"/>
    <property type="evidence" value="ECO:0007669"/>
    <property type="project" value="InterPro"/>
</dbReference>
<proteinExistence type="predicted"/>
<dbReference type="Proteomes" id="UP000184216">
    <property type="component" value="Unassembled WGS sequence"/>
</dbReference>
<dbReference type="InterPro" id="IPR024079">
    <property type="entry name" value="MetalloPept_cat_dom_sf"/>
</dbReference>
<dbReference type="Gene3D" id="3.40.390.10">
    <property type="entry name" value="Collagenase (Catalytic Domain)"/>
    <property type="match status" value="1"/>
</dbReference>
<dbReference type="InterPro" id="IPR036426">
    <property type="entry name" value="Bulb-type_lectin_dom_sf"/>
</dbReference>
<dbReference type="GO" id="GO:0008270">
    <property type="term" value="F:zinc ion binding"/>
    <property type="evidence" value="ECO:0007669"/>
    <property type="project" value="InterPro"/>
</dbReference>
<dbReference type="SMART" id="SM00108">
    <property type="entry name" value="B_lectin"/>
    <property type="match status" value="1"/>
</dbReference>
<evidence type="ECO:0000259" key="3">
    <source>
        <dbReference type="SMART" id="SM00235"/>
    </source>
</evidence>
<dbReference type="RefSeq" id="WP_073397232.1">
    <property type="nucleotide sequence ID" value="NZ_FRBX01000005.1"/>
</dbReference>
<dbReference type="Pfam" id="PF01400">
    <property type="entry name" value="Astacin"/>
    <property type="match status" value="1"/>
</dbReference>
<evidence type="ECO:0000259" key="2">
    <source>
        <dbReference type="SMART" id="SM00108"/>
    </source>
</evidence>
<dbReference type="Gene3D" id="2.90.10.10">
    <property type="entry name" value="Bulb-type lectin domain"/>
    <property type="match status" value="1"/>
</dbReference>
<comment type="caution">
    <text evidence="4">The sequence shown here is derived from an EMBL/GenBank/DDBJ whole genome shotgun (WGS) entry which is preliminary data.</text>
</comment>
<name>A0AB36NWZ0_9FLAO</name>
<dbReference type="PROSITE" id="PS51257">
    <property type="entry name" value="PROKAR_LIPOPROTEIN"/>
    <property type="match status" value="1"/>
</dbReference>
<dbReference type="PANTHER" id="PTHR10127:SF850">
    <property type="entry name" value="METALLOENDOPEPTIDASE"/>
    <property type="match status" value="1"/>
</dbReference>
<feature type="signal peptide" evidence="1">
    <location>
        <begin position="1"/>
        <end position="21"/>
    </location>
</feature>
<dbReference type="PRINTS" id="PR00480">
    <property type="entry name" value="ASTACIN"/>
</dbReference>
<evidence type="ECO:0000313" key="7">
    <source>
        <dbReference type="Proteomes" id="UP000198431"/>
    </source>
</evidence>
<evidence type="ECO:0000313" key="4">
    <source>
        <dbReference type="EMBL" id="OXB01549.1"/>
    </source>
</evidence>
<reference evidence="5 6" key="2">
    <citation type="submission" date="2016-11" db="EMBL/GenBank/DDBJ databases">
        <authorList>
            <person name="Varghese N."/>
            <person name="Submissions S."/>
        </authorList>
    </citation>
    <scope>NUCLEOTIDE SEQUENCE [LARGE SCALE GENOMIC DNA]</scope>
    <source>
        <strain evidence="5 6">DSM 6368</strain>
    </source>
</reference>
<dbReference type="GO" id="GO:0004222">
    <property type="term" value="F:metalloendopeptidase activity"/>
    <property type="evidence" value="ECO:0007669"/>
    <property type="project" value="InterPro"/>
</dbReference>
<dbReference type="InterPro" id="IPR006026">
    <property type="entry name" value="Peptidase_Metallo"/>
</dbReference>
<dbReference type="SUPFAM" id="SSF51110">
    <property type="entry name" value="alpha-D-mannose-specific plant lectins"/>
    <property type="match status" value="1"/>
</dbReference>
<reference evidence="4 7" key="1">
    <citation type="submission" date="2016-11" db="EMBL/GenBank/DDBJ databases">
        <title>Whole genomes of Flavobacteriaceae.</title>
        <authorList>
            <person name="Stine C."/>
            <person name="Li C."/>
            <person name="Tadesse D."/>
        </authorList>
    </citation>
    <scope>NUCLEOTIDE SEQUENCE [LARGE SCALE GENOMIC DNA]</scope>
    <source>
        <strain evidence="4 7">ATCC 19366</strain>
    </source>
</reference>
<evidence type="ECO:0000313" key="6">
    <source>
        <dbReference type="Proteomes" id="UP000184216"/>
    </source>
</evidence>
<evidence type="ECO:0000256" key="1">
    <source>
        <dbReference type="SAM" id="SignalP"/>
    </source>
</evidence>
<dbReference type="AlphaFoldDB" id="A0AB36NWZ0"/>
<keyword evidence="6" id="KW-1185">Reference proteome</keyword>
<sequence>MERLKIIIAFLALGFSSCAQQNEENSSKQFSPSSGKKAVDMCAFDLINSQDDFISKPDAAILQWPLWKPGQTIKIKFLDGDSASQEKVKRIAAQWTLYANLKFEYVTKDEYADIRIGFQIGTPGAWSELGMRSAYGDLDRQTMRLGTLTGDEASSRRTILHEFGHALGLIHENASPIAQINWNLSKVYQYYSEWSKEEVDRFVIKSPEQTNYTTYDPLSIMHYYIDPSLTTDGVGIAEQTELSKIDIKSINKWYPFPIVSILESGQSIYNLPWDKRIKSPNGRYSLEFDPGLLKVIDLDEKKAIWEVGNSSYRRKPSCYFESTTGNIIIKGSKLSVLPTSIIWTSNTTGFPGATLHLKDDGNLQLIHNGIVRWSSKTGKI</sequence>
<evidence type="ECO:0000313" key="5">
    <source>
        <dbReference type="EMBL" id="SHN00053.1"/>
    </source>
</evidence>
<feature type="domain" description="Bulb-type lectin" evidence="2">
    <location>
        <begin position="259"/>
        <end position="379"/>
    </location>
</feature>
<gene>
    <name evidence="4" type="ORF">B0A72_18170</name>
    <name evidence="5" type="ORF">SAMN05444387_3750</name>
</gene>
<dbReference type="InterPro" id="IPR001480">
    <property type="entry name" value="Bulb-type_lectin_dom"/>
</dbReference>
<feature type="chain" id="PRO_5044248761" evidence="1">
    <location>
        <begin position="22"/>
        <end position="380"/>
    </location>
</feature>
<dbReference type="EMBL" id="FRBX01000005">
    <property type="protein sequence ID" value="SHN00053.1"/>
    <property type="molecule type" value="Genomic_DNA"/>
</dbReference>
<dbReference type="EMBL" id="MUHB01000019">
    <property type="protein sequence ID" value="OXB01549.1"/>
    <property type="molecule type" value="Genomic_DNA"/>
</dbReference>
<dbReference type="SUPFAM" id="SSF55486">
    <property type="entry name" value="Metalloproteases ('zincins'), catalytic domain"/>
    <property type="match status" value="1"/>
</dbReference>
<dbReference type="SMART" id="SM00235">
    <property type="entry name" value="ZnMc"/>
    <property type="match status" value="1"/>
</dbReference>